<dbReference type="Pfam" id="PF03748">
    <property type="entry name" value="FliL"/>
    <property type="match status" value="1"/>
</dbReference>
<evidence type="ECO:0000256" key="2">
    <source>
        <dbReference type="ARBA" id="ARBA00004162"/>
    </source>
</evidence>
<evidence type="ECO:0000256" key="11">
    <source>
        <dbReference type="SAM" id="MobiDB-lite"/>
    </source>
</evidence>
<dbReference type="PANTHER" id="PTHR35091:SF2">
    <property type="entry name" value="FLAGELLAR PROTEIN FLIL"/>
    <property type="match status" value="1"/>
</dbReference>
<evidence type="ECO:0000256" key="9">
    <source>
        <dbReference type="ARBA" id="ARBA00023136"/>
    </source>
</evidence>
<dbReference type="RefSeq" id="WP_379076747.1">
    <property type="nucleotide sequence ID" value="NZ_JBHTJW010000002.1"/>
</dbReference>
<dbReference type="PANTHER" id="PTHR35091">
    <property type="entry name" value="FLAGELLAR PROTEIN FLIL"/>
    <property type="match status" value="1"/>
</dbReference>
<keyword evidence="9 10" id="KW-0472">Membrane</keyword>
<evidence type="ECO:0000256" key="6">
    <source>
        <dbReference type="ARBA" id="ARBA00022692"/>
    </source>
</evidence>
<evidence type="ECO:0000256" key="3">
    <source>
        <dbReference type="ARBA" id="ARBA00008281"/>
    </source>
</evidence>
<keyword evidence="5 10" id="KW-0145">Chemotaxis</keyword>
<keyword evidence="6 10" id="KW-0812">Transmembrane</keyword>
<evidence type="ECO:0000256" key="8">
    <source>
        <dbReference type="ARBA" id="ARBA00022989"/>
    </source>
</evidence>
<evidence type="ECO:0000256" key="10">
    <source>
        <dbReference type="RuleBase" id="RU364125"/>
    </source>
</evidence>
<keyword evidence="10" id="KW-0997">Cell inner membrane</keyword>
<keyword evidence="13" id="KW-1185">Reference proteome</keyword>
<keyword evidence="4" id="KW-1003">Cell membrane</keyword>
<comment type="subcellular location">
    <subcellularLocation>
        <location evidence="10">Cell inner membrane</location>
    </subcellularLocation>
    <subcellularLocation>
        <location evidence="2">Cell membrane</location>
        <topology evidence="2">Single-pass membrane protein</topology>
    </subcellularLocation>
</comment>
<reference evidence="13" key="1">
    <citation type="journal article" date="2019" name="Int. J. Syst. Evol. Microbiol.">
        <title>The Global Catalogue of Microorganisms (GCM) 10K type strain sequencing project: providing services to taxonomists for standard genome sequencing and annotation.</title>
        <authorList>
            <consortium name="The Broad Institute Genomics Platform"/>
            <consortium name="The Broad Institute Genome Sequencing Center for Infectious Disease"/>
            <person name="Wu L."/>
            <person name="Ma J."/>
        </authorList>
    </citation>
    <scope>NUCLEOTIDE SEQUENCE [LARGE SCALE GENOMIC DNA]</scope>
    <source>
        <strain evidence="13">CCUG 59685</strain>
    </source>
</reference>
<evidence type="ECO:0000313" key="13">
    <source>
        <dbReference type="Proteomes" id="UP001597106"/>
    </source>
</evidence>
<evidence type="ECO:0000256" key="5">
    <source>
        <dbReference type="ARBA" id="ARBA00022500"/>
    </source>
</evidence>
<comment type="similarity">
    <text evidence="3 10">Belongs to the FliL family.</text>
</comment>
<protein>
    <recommendedName>
        <fullName evidence="10">Flagellar protein FliL</fullName>
    </recommendedName>
</protein>
<evidence type="ECO:0000256" key="7">
    <source>
        <dbReference type="ARBA" id="ARBA00022779"/>
    </source>
</evidence>
<dbReference type="EMBL" id="JBHTJW010000002">
    <property type="protein sequence ID" value="MFD0930395.1"/>
    <property type="molecule type" value="Genomic_DNA"/>
</dbReference>
<comment type="caution">
    <text evidence="12">The sequence shown here is derived from an EMBL/GenBank/DDBJ whole genome shotgun (WGS) entry which is preliminary data.</text>
</comment>
<feature type="transmembrane region" description="Helical" evidence="10">
    <location>
        <begin position="22"/>
        <end position="43"/>
    </location>
</feature>
<evidence type="ECO:0000256" key="1">
    <source>
        <dbReference type="ARBA" id="ARBA00002254"/>
    </source>
</evidence>
<accession>A0ABW3GMM3</accession>
<feature type="compositionally biased region" description="Acidic residues" evidence="11">
    <location>
        <begin position="70"/>
        <end position="87"/>
    </location>
</feature>
<proteinExistence type="inferred from homology"/>
<keyword evidence="7 10" id="KW-0283">Flagellar rotation</keyword>
<name>A0ABW3GMM3_9PROT</name>
<evidence type="ECO:0000256" key="4">
    <source>
        <dbReference type="ARBA" id="ARBA00022475"/>
    </source>
</evidence>
<evidence type="ECO:0000313" key="12">
    <source>
        <dbReference type="EMBL" id="MFD0930395.1"/>
    </source>
</evidence>
<keyword evidence="12" id="KW-0282">Flagellum</keyword>
<keyword evidence="12" id="KW-0969">Cilium</keyword>
<feature type="region of interest" description="Disordered" evidence="11">
    <location>
        <begin position="49"/>
        <end position="98"/>
    </location>
</feature>
<feature type="compositionally biased region" description="Basic and acidic residues" evidence="11">
    <location>
        <begin position="49"/>
        <end position="69"/>
    </location>
</feature>
<sequence>MAQEPAKADGAAEAAPKSKKKLIVILAVVLALAAGGGAAAFFLMKKPEAHQAKDKHGSKAGKEDGHEEGAAEGEEEEAAADEEEEEHESSGGGGHGEAAAGPAYLQFETFTVNLLPDPDEKFLQLDLTIEAKDTALADKMKAQMPLMRNRVLMLLTSKKASDIATPEGKAQLSEELLAELKKPLKKGGKQLKIKQVLFTSFVIQ</sequence>
<keyword evidence="12" id="KW-0966">Cell projection</keyword>
<organism evidence="12 13">
    <name type="scientific">Methylophilus glucosoxydans</name>
    <dbReference type="NCBI Taxonomy" id="752553"/>
    <lineage>
        <taxon>Bacteria</taxon>
        <taxon>Pseudomonadati</taxon>
        <taxon>Pseudomonadota</taxon>
        <taxon>Betaproteobacteria</taxon>
        <taxon>Nitrosomonadales</taxon>
        <taxon>Methylophilaceae</taxon>
        <taxon>Methylophilus</taxon>
    </lineage>
</organism>
<gene>
    <name evidence="12" type="ORF">ACFQ1T_11465</name>
</gene>
<dbReference type="InterPro" id="IPR005503">
    <property type="entry name" value="FliL"/>
</dbReference>
<comment type="function">
    <text evidence="1 10">Controls the rotational direction of flagella during chemotaxis.</text>
</comment>
<dbReference type="Proteomes" id="UP001597106">
    <property type="component" value="Unassembled WGS sequence"/>
</dbReference>
<keyword evidence="8 10" id="KW-1133">Transmembrane helix</keyword>